<reference evidence="1" key="1">
    <citation type="submission" date="2019-02" db="EMBL/GenBank/DDBJ databases">
        <authorList>
            <person name="Gruber-Vodicka R. H."/>
            <person name="Seah K. B. B."/>
        </authorList>
    </citation>
    <scope>NUCLEOTIDE SEQUENCE</scope>
    <source>
        <strain evidence="1">BECK_S312</strain>
        <strain evidence="2">BECK_S426</strain>
    </source>
</reference>
<gene>
    <name evidence="1" type="ORF">BECKLPF1236A_GA0070988_1003915</name>
    <name evidence="2" type="ORF">BECKLPF1236C_GA0070990_1003915</name>
</gene>
<dbReference type="EMBL" id="CAADFP010000039">
    <property type="protein sequence ID" value="VFK26856.1"/>
    <property type="molecule type" value="Genomic_DNA"/>
</dbReference>
<proteinExistence type="predicted"/>
<sequence>MDEEAQQLFLEDLLAQTSPGYLESIRRARDDYREGRVYSHEDVFSEP</sequence>
<organism evidence="1">
    <name type="scientific">Candidatus Kentrum sp. LPFa</name>
    <dbReference type="NCBI Taxonomy" id="2126335"/>
    <lineage>
        <taxon>Bacteria</taxon>
        <taxon>Pseudomonadati</taxon>
        <taxon>Pseudomonadota</taxon>
        <taxon>Gammaproteobacteria</taxon>
        <taxon>Candidatus Kentrum</taxon>
    </lineage>
</organism>
<evidence type="ECO:0000313" key="1">
    <source>
        <dbReference type="EMBL" id="VFK10526.1"/>
    </source>
</evidence>
<protein>
    <submittedName>
        <fullName evidence="1">Uncharacterized protein</fullName>
    </submittedName>
</protein>
<name>A0A450W0Q9_9GAMM</name>
<dbReference type="Gene3D" id="1.10.1220.170">
    <property type="match status" value="1"/>
</dbReference>
<dbReference type="EMBL" id="CAADFM010000039">
    <property type="protein sequence ID" value="VFK10526.1"/>
    <property type="molecule type" value="Genomic_DNA"/>
</dbReference>
<accession>A0A450W0Q9</accession>
<evidence type="ECO:0000313" key="2">
    <source>
        <dbReference type="EMBL" id="VFK26856.1"/>
    </source>
</evidence>
<dbReference type="AlphaFoldDB" id="A0A450W0Q9"/>